<keyword evidence="3" id="KW-1185">Reference proteome</keyword>
<dbReference type="OrthoDB" id="10349685at2759"/>
<feature type="compositionally biased region" description="Low complexity" evidence="1">
    <location>
        <begin position="250"/>
        <end position="268"/>
    </location>
</feature>
<gene>
    <name evidence="2" type="ORF">AMAG_16884</name>
</gene>
<evidence type="ECO:0000313" key="2">
    <source>
        <dbReference type="EMBL" id="KNE72401.1"/>
    </source>
</evidence>
<reference evidence="2 3" key="1">
    <citation type="submission" date="2009-11" db="EMBL/GenBank/DDBJ databases">
        <title>Annotation of Allomyces macrogynus ATCC 38327.</title>
        <authorList>
            <consortium name="The Broad Institute Genome Sequencing Platform"/>
            <person name="Russ C."/>
            <person name="Cuomo C."/>
            <person name="Burger G."/>
            <person name="Gray M.W."/>
            <person name="Holland P.W.H."/>
            <person name="King N."/>
            <person name="Lang F.B.F."/>
            <person name="Roger A.J."/>
            <person name="Ruiz-Trillo I."/>
            <person name="Young S.K."/>
            <person name="Zeng Q."/>
            <person name="Gargeya S."/>
            <person name="Fitzgerald M."/>
            <person name="Haas B."/>
            <person name="Abouelleil A."/>
            <person name="Alvarado L."/>
            <person name="Arachchi H.M."/>
            <person name="Berlin A."/>
            <person name="Chapman S.B."/>
            <person name="Gearin G."/>
            <person name="Goldberg J."/>
            <person name="Griggs A."/>
            <person name="Gujja S."/>
            <person name="Hansen M."/>
            <person name="Heiman D."/>
            <person name="Howarth C."/>
            <person name="Larimer J."/>
            <person name="Lui A."/>
            <person name="MacDonald P.J.P."/>
            <person name="McCowen C."/>
            <person name="Montmayeur A."/>
            <person name="Murphy C."/>
            <person name="Neiman D."/>
            <person name="Pearson M."/>
            <person name="Priest M."/>
            <person name="Roberts A."/>
            <person name="Saif S."/>
            <person name="Shea T."/>
            <person name="Sisk P."/>
            <person name="Stolte C."/>
            <person name="Sykes S."/>
            <person name="Wortman J."/>
            <person name="Nusbaum C."/>
            <person name="Birren B."/>
        </authorList>
    </citation>
    <scope>NUCLEOTIDE SEQUENCE [LARGE SCALE GENOMIC DNA]</scope>
    <source>
        <strain evidence="2 3">ATCC 38327</strain>
    </source>
</reference>
<proteinExistence type="predicted"/>
<name>A0A0L0TCG2_ALLM3</name>
<feature type="region of interest" description="Disordered" evidence="1">
    <location>
        <begin position="237"/>
        <end position="275"/>
    </location>
</feature>
<dbReference type="Proteomes" id="UP000054350">
    <property type="component" value="Unassembled WGS sequence"/>
</dbReference>
<organism evidence="2 3">
    <name type="scientific">Allomyces macrogynus (strain ATCC 38327)</name>
    <name type="common">Allomyces javanicus var. macrogynus</name>
    <dbReference type="NCBI Taxonomy" id="578462"/>
    <lineage>
        <taxon>Eukaryota</taxon>
        <taxon>Fungi</taxon>
        <taxon>Fungi incertae sedis</taxon>
        <taxon>Blastocladiomycota</taxon>
        <taxon>Blastocladiomycetes</taxon>
        <taxon>Blastocladiales</taxon>
        <taxon>Blastocladiaceae</taxon>
        <taxon>Allomyces</taxon>
    </lineage>
</organism>
<sequence>MTDPDSSGLSVSATDCMIMHVLDRAVAAKAQWSKAMIDAQTAVAKNRVHAVLARPRTLVVLELANARGEIRVMPADVFPCEDVCPELAEKERATDYLVAILGRTLAKSDLLHALDVHDPIPWRHISLSAISQMTLAYLLSPHTSPLAAPDPPLLPGPVGAALGAPSGIPLASRPTVLDRRPKSLVNYNNTATARAVFVSPPGSATVPLRIATNTAAGMTTGMEPSPLVFDKGRYTGVEGLEETPPGTAGGSVASGLEEGSGAASSSGWSGTGAGV</sequence>
<dbReference type="AlphaFoldDB" id="A0A0L0TCG2"/>
<dbReference type="VEuPathDB" id="FungiDB:AMAG_16884"/>
<evidence type="ECO:0000313" key="3">
    <source>
        <dbReference type="Proteomes" id="UP000054350"/>
    </source>
</evidence>
<accession>A0A0L0TCG2</accession>
<protein>
    <submittedName>
        <fullName evidence="2">Uncharacterized protein</fullName>
    </submittedName>
</protein>
<dbReference type="EMBL" id="GG745379">
    <property type="protein sequence ID" value="KNE72401.1"/>
    <property type="molecule type" value="Genomic_DNA"/>
</dbReference>
<evidence type="ECO:0000256" key="1">
    <source>
        <dbReference type="SAM" id="MobiDB-lite"/>
    </source>
</evidence>
<reference evidence="3" key="2">
    <citation type="submission" date="2009-11" db="EMBL/GenBank/DDBJ databases">
        <title>The Genome Sequence of Allomyces macrogynus strain ATCC 38327.</title>
        <authorList>
            <consortium name="The Broad Institute Genome Sequencing Platform"/>
            <person name="Russ C."/>
            <person name="Cuomo C."/>
            <person name="Shea T."/>
            <person name="Young S.K."/>
            <person name="Zeng Q."/>
            <person name="Koehrsen M."/>
            <person name="Haas B."/>
            <person name="Borodovsky M."/>
            <person name="Guigo R."/>
            <person name="Alvarado L."/>
            <person name="Berlin A."/>
            <person name="Borenstein D."/>
            <person name="Chen Z."/>
            <person name="Engels R."/>
            <person name="Freedman E."/>
            <person name="Gellesch M."/>
            <person name="Goldberg J."/>
            <person name="Griggs A."/>
            <person name="Gujja S."/>
            <person name="Heiman D."/>
            <person name="Hepburn T."/>
            <person name="Howarth C."/>
            <person name="Jen D."/>
            <person name="Larson L."/>
            <person name="Lewis B."/>
            <person name="Mehta T."/>
            <person name="Park D."/>
            <person name="Pearson M."/>
            <person name="Roberts A."/>
            <person name="Saif S."/>
            <person name="Shenoy N."/>
            <person name="Sisk P."/>
            <person name="Stolte C."/>
            <person name="Sykes S."/>
            <person name="Walk T."/>
            <person name="White J."/>
            <person name="Yandava C."/>
            <person name="Burger G."/>
            <person name="Gray M.W."/>
            <person name="Holland P.W.H."/>
            <person name="King N."/>
            <person name="Lang F.B.F."/>
            <person name="Roger A.J."/>
            <person name="Ruiz-Trillo I."/>
            <person name="Lander E."/>
            <person name="Nusbaum C."/>
        </authorList>
    </citation>
    <scope>NUCLEOTIDE SEQUENCE [LARGE SCALE GENOMIC DNA]</scope>
    <source>
        <strain evidence="3">ATCC 38327</strain>
    </source>
</reference>